<gene>
    <name evidence="1" type="ORF">BTMF_LOCUS15103</name>
</gene>
<proteinExistence type="predicted"/>
<organism evidence="3">
    <name type="scientific">Brugia timori</name>
    <dbReference type="NCBI Taxonomy" id="42155"/>
    <lineage>
        <taxon>Eukaryota</taxon>
        <taxon>Metazoa</taxon>
        <taxon>Ecdysozoa</taxon>
        <taxon>Nematoda</taxon>
        <taxon>Chromadorea</taxon>
        <taxon>Rhabditida</taxon>
        <taxon>Spirurina</taxon>
        <taxon>Spiruromorpha</taxon>
        <taxon>Filarioidea</taxon>
        <taxon>Onchocercidae</taxon>
        <taxon>Brugia</taxon>
    </lineage>
</organism>
<dbReference type="WBParaSite" id="BTMF_0001713101-mRNA-1">
    <property type="protein sequence ID" value="BTMF_0001713101-mRNA-1"/>
    <property type="gene ID" value="BTMF_0001713101"/>
</dbReference>
<name>A0A0R3RAR7_9BILA</name>
<protein>
    <submittedName>
        <fullName evidence="1 3">Uncharacterized protein</fullName>
    </submittedName>
</protein>
<evidence type="ECO:0000313" key="1">
    <source>
        <dbReference type="EMBL" id="VDO52451.1"/>
    </source>
</evidence>
<reference evidence="3" key="1">
    <citation type="submission" date="2017-02" db="UniProtKB">
        <authorList>
            <consortium name="WormBaseParasite"/>
        </authorList>
    </citation>
    <scope>IDENTIFICATION</scope>
</reference>
<dbReference type="EMBL" id="UZAG01022075">
    <property type="protein sequence ID" value="VDO52451.1"/>
    <property type="molecule type" value="Genomic_DNA"/>
</dbReference>
<reference evidence="1 2" key="2">
    <citation type="submission" date="2018-11" db="EMBL/GenBank/DDBJ databases">
        <authorList>
            <consortium name="Pathogen Informatics"/>
        </authorList>
    </citation>
    <scope>NUCLEOTIDE SEQUENCE [LARGE SCALE GENOMIC DNA]</scope>
</reference>
<accession>A0A0R3RAR7</accession>
<evidence type="ECO:0000313" key="2">
    <source>
        <dbReference type="Proteomes" id="UP000280834"/>
    </source>
</evidence>
<dbReference type="AlphaFoldDB" id="A0A0R3RAR7"/>
<evidence type="ECO:0000313" key="3">
    <source>
        <dbReference type="WBParaSite" id="BTMF_0001713101-mRNA-1"/>
    </source>
</evidence>
<sequence>MLLMAYSELKPSQSVDDFLCQQLAKHYCLLVLRLQIPCRRCLMSAYFSIRL</sequence>
<dbReference type="Proteomes" id="UP000280834">
    <property type="component" value="Unassembled WGS sequence"/>
</dbReference>
<keyword evidence="2" id="KW-1185">Reference proteome</keyword>